<proteinExistence type="predicted"/>
<sequence>MTDPETTTGGGTPEGHEEQPDPRSAREEVDELEEKVVDPPDEEPEVDPAAAADPGTEDLDSPDAGGAEPPD</sequence>
<dbReference type="Proteomes" id="UP001347146">
    <property type="component" value="Unassembled WGS sequence"/>
</dbReference>
<dbReference type="RefSeq" id="WP_330433162.1">
    <property type="nucleotide sequence ID" value="NZ_JAZDUF010000004.1"/>
</dbReference>
<organism evidence="2 3">
    <name type="scientific">Gordonia sesuvii</name>
    <dbReference type="NCBI Taxonomy" id="3116777"/>
    <lineage>
        <taxon>Bacteria</taxon>
        <taxon>Bacillati</taxon>
        <taxon>Actinomycetota</taxon>
        <taxon>Actinomycetes</taxon>
        <taxon>Mycobacteriales</taxon>
        <taxon>Gordoniaceae</taxon>
        <taxon>Gordonia</taxon>
    </lineage>
</organism>
<keyword evidence="3" id="KW-1185">Reference proteome</keyword>
<gene>
    <name evidence="2" type="ORF">VZC37_13815</name>
</gene>
<name>A0ABU7MEA6_9ACTN</name>
<evidence type="ECO:0000313" key="3">
    <source>
        <dbReference type="Proteomes" id="UP001347146"/>
    </source>
</evidence>
<feature type="compositionally biased region" description="Basic and acidic residues" evidence="1">
    <location>
        <begin position="14"/>
        <end position="27"/>
    </location>
</feature>
<protein>
    <submittedName>
        <fullName evidence="2">Uncharacterized protein</fullName>
    </submittedName>
</protein>
<dbReference type="EMBL" id="JAZDUF010000004">
    <property type="protein sequence ID" value="MEE3851418.1"/>
    <property type="molecule type" value="Genomic_DNA"/>
</dbReference>
<reference evidence="2 3" key="1">
    <citation type="submission" date="2024-01" db="EMBL/GenBank/DDBJ databases">
        <title>Draft genome sequence of Gordonia sp. LSe1-13.</title>
        <authorList>
            <person name="Suphannarot A."/>
            <person name="Mingma R."/>
        </authorList>
    </citation>
    <scope>NUCLEOTIDE SEQUENCE [LARGE SCALE GENOMIC DNA]</scope>
    <source>
        <strain evidence="2 3">LSe1-13</strain>
    </source>
</reference>
<feature type="compositionally biased region" description="Acidic residues" evidence="1">
    <location>
        <begin position="28"/>
        <end position="46"/>
    </location>
</feature>
<feature type="region of interest" description="Disordered" evidence="1">
    <location>
        <begin position="1"/>
        <end position="71"/>
    </location>
</feature>
<evidence type="ECO:0000313" key="2">
    <source>
        <dbReference type="EMBL" id="MEE3851418.1"/>
    </source>
</evidence>
<evidence type="ECO:0000256" key="1">
    <source>
        <dbReference type="SAM" id="MobiDB-lite"/>
    </source>
</evidence>
<comment type="caution">
    <text evidence="2">The sequence shown here is derived from an EMBL/GenBank/DDBJ whole genome shotgun (WGS) entry which is preliminary data.</text>
</comment>
<accession>A0ABU7MEA6</accession>